<dbReference type="GO" id="GO:0005737">
    <property type="term" value="C:cytoplasm"/>
    <property type="evidence" value="ECO:0007669"/>
    <property type="project" value="UniProtKB-SubCell"/>
</dbReference>
<evidence type="ECO:0000256" key="3">
    <source>
        <dbReference type="ARBA" id="ARBA00022840"/>
    </source>
</evidence>
<comment type="pathway">
    <text evidence="5">Cofactor biosynthesis; coenzyme A biosynthesis; CoA from (R)-pantothenate: step 5/5.</text>
</comment>
<dbReference type="Pfam" id="PF01121">
    <property type="entry name" value="CoaE"/>
    <property type="match status" value="1"/>
</dbReference>
<dbReference type="SUPFAM" id="SSF52540">
    <property type="entry name" value="P-loop containing nucleoside triphosphate hydrolases"/>
    <property type="match status" value="1"/>
</dbReference>
<reference evidence="7 8" key="1">
    <citation type="submission" date="2016-10" db="EMBL/GenBank/DDBJ databases">
        <authorList>
            <person name="Varghese N."/>
            <person name="Submissions S."/>
        </authorList>
    </citation>
    <scope>NUCLEOTIDE SEQUENCE [LARGE SCALE GENOMIC DNA]</scope>
    <source>
        <strain evidence="7 8">DSM 1361</strain>
    </source>
</reference>
<keyword evidence="5" id="KW-0808">Transferase</keyword>
<dbReference type="RefSeq" id="WP_031578180.1">
    <property type="nucleotide sequence ID" value="NZ_FOXF01000049.1"/>
</dbReference>
<evidence type="ECO:0000256" key="5">
    <source>
        <dbReference type="HAMAP-Rule" id="MF_00376"/>
    </source>
</evidence>
<dbReference type="GO" id="GO:0004140">
    <property type="term" value="F:dephospho-CoA kinase activity"/>
    <property type="evidence" value="ECO:0007669"/>
    <property type="project" value="UniProtKB-UniRule"/>
</dbReference>
<dbReference type="HAMAP" id="MF_00376">
    <property type="entry name" value="Dephospho_CoA_kinase"/>
    <property type="match status" value="1"/>
</dbReference>
<comment type="similarity">
    <text evidence="1 5">Belongs to the CoaE family.</text>
</comment>
<gene>
    <name evidence="5" type="primary">coaE</name>
    <name evidence="7" type="ORF">SAMN02910344_01969</name>
</gene>
<keyword evidence="3 5" id="KW-0067">ATP-binding</keyword>
<dbReference type="GO" id="GO:0015937">
    <property type="term" value="P:coenzyme A biosynthetic process"/>
    <property type="evidence" value="ECO:0007669"/>
    <property type="project" value="UniProtKB-UniRule"/>
</dbReference>
<protein>
    <recommendedName>
        <fullName evidence="5 6">Dephospho-CoA kinase</fullName>
        <ecNumber evidence="5 6">2.7.1.24</ecNumber>
    </recommendedName>
    <alternativeName>
        <fullName evidence="5">Dephosphocoenzyme A kinase</fullName>
    </alternativeName>
</protein>
<dbReference type="AlphaFoldDB" id="A0A662ZMH9"/>
<dbReference type="EMBL" id="FOXF01000049">
    <property type="protein sequence ID" value="SFP65180.1"/>
    <property type="molecule type" value="Genomic_DNA"/>
</dbReference>
<proteinExistence type="inferred from homology"/>
<evidence type="ECO:0000313" key="8">
    <source>
        <dbReference type="Proteomes" id="UP000243745"/>
    </source>
</evidence>
<dbReference type="InterPro" id="IPR027417">
    <property type="entry name" value="P-loop_NTPase"/>
</dbReference>
<dbReference type="PANTHER" id="PTHR10695">
    <property type="entry name" value="DEPHOSPHO-COA KINASE-RELATED"/>
    <property type="match status" value="1"/>
</dbReference>
<keyword evidence="2 5" id="KW-0547">Nucleotide-binding</keyword>
<keyword evidence="8" id="KW-1185">Reference proteome</keyword>
<keyword evidence="4 5" id="KW-0173">Coenzyme A biosynthesis</keyword>
<keyword evidence="5 7" id="KW-0418">Kinase</keyword>
<dbReference type="NCBIfam" id="TIGR00152">
    <property type="entry name" value="dephospho-CoA kinase"/>
    <property type="match status" value="1"/>
</dbReference>
<dbReference type="PANTHER" id="PTHR10695:SF46">
    <property type="entry name" value="BIFUNCTIONAL COENZYME A SYNTHASE-RELATED"/>
    <property type="match status" value="1"/>
</dbReference>
<evidence type="ECO:0000256" key="6">
    <source>
        <dbReference type="NCBIfam" id="TIGR00152"/>
    </source>
</evidence>
<dbReference type="UniPathway" id="UPA00241">
    <property type="reaction ID" value="UER00356"/>
</dbReference>
<comment type="subcellular location">
    <subcellularLocation>
        <location evidence="5">Cytoplasm</location>
    </subcellularLocation>
</comment>
<dbReference type="Gene3D" id="3.40.50.300">
    <property type="entry name" value="P-loop containing nucleotide triphosphate hydrolases"/>
    <property type="match status" value="1"/>
</dbReference>
<comment type="catalytic activity">
    <reaction evidence="5">
        <text>3'-dephospho-CoA + ATP = ADP + CoA + H(+)</text>
        <dbReference type="Rhea" id="RHEA:18245"/>
        <dbReference type="ChEBI" id="CHEBI:15378"/>
        <dbReference type="ChEBI" id="CHEBI:30616"/>
        <dbReference type="ChEBI" id="CHEBI:57287"/>
        <dbReference type="ChEBI" id="CHEBI:57328"/>
        <dbReference type="ChEBI" id="CHEBI:456216"/>
        <dbReference type="EC" id="2.7.1.24"/>
    </reaction>
</comment>
<feature type="binding site" evidence="5">
    <location>
        <begin position="13"/>
        <end position="18"/>
    </location>
    <ligand>
        <name>ATP</name>
        <dbReference type="ChEBI" id="CHEBI:30616"/>
    </ligand>
</feature>
<dbReference type="PROSITE" id="PS51219">
    <property type="entry name" value="DPCK"/>
    <property type="match status" value="1"/>
</dbReference>
<dbReference type="OrthoDB" id="9812943at2"/>
<dbReference type="GO" id="GO:0005524">
    <property type="term" value="F:ATP binding"/>
    <property type="evidence" value="ECO:0007669"/>
    <property type="project" value="UniProtKB-UniRule"/>
</dbReference>
<dbReference type="CDD" id="cd02022">
    <property type="entry name" value="DPCK"/>
    <property type="match status" value="1"/>
</dbReference>
<evidence type="ECO:0000313" key="7">
    <source>
        <dbReference type="EMBL" id="SFP65180.1"/>
    </source>
</evidence>
<evidence type="ECO:0000256" key="4">
    <source>
        <dbReference type="ARBA" id="ARBA00022993"/>
    </source>
</evidence>
<sequence length="208" mass="23539">MSKWILGLTGGISSGKTTVCSFFREFGCTIVDADVCARKVVMPGTEGLNELVSHFGQNILCEDGSLNRRALRNIIFVNEQELSYVNSILHPLIHDQILKELSEATGCYVVLAAPLLFENKLEHIPNRILCMDISPEIQIERTMQRDGCSYEIAKAMVEHQLPREKKISASDDVVVSNFPTLEELKNKIHELHCHYLEIIKKENENDKN</sequence>
<dbReference type="EC" id="2.7.1.24" evidence="5 6"/>
<keyword evidence="5" id="KW-0963">Cytoplasm</keyword>
<accession>A0A662ZMH9</accession>
<organism evidence="7 8">
    <name type="scientific">Ruminobacter amylophilus</name>
    <dbReference type="NCBI Taxonomy" id="867"/>
    <lineage>
        <taxon>Bacteria</taxon>
        <taxon>Pseudomonadati</taxon>
        <taxon>Pseudomonadota</taxon>
        <taxon>Gammaproteobacteria</taxon>
        <taxon>Aeromonadales</taxon>
        <taxon>Succinivibrionaceae</taxon>
        <taxon>Ruminobacter</taxon>
    </lineage>
</organism>
<dbReference type="InterPro" id="IPR001977">
    <property type="entry name" value="Depp_CoAkinase"/>
</dbReference>
<evidence type="ECO:0000256" key="2">
    <source>
        <dbReference type="ARBA" id="ARBA00022741"/>
    </source>
</evidence>
<dbReference type="Proteomes" id="UP000243745">
    <property type="component" value="Unassembled WGS sequence"/>
</dbReference>
<evidence type="ECO:0000256" key="1">
    <source>
        <dbReference type="ARBA" id="ARBA00009018"/>
    </source>
</evidence>
<comment type="function">
    <text evidence="5">Catalyzes the phosphorylation of the 3'-hydroxyl group of dephosphocoenzyme A to form coenzyme A.</text>
</comment>
<name>A0A662ZMH9_9GAMM</name>